<evidence type="ECO:0000313" key="1">
    <source>
        <dbReference type="EMBL" id="KAA6379693.1"/>
    </source>
</evidence>
<protein>
    <submittedName>
        <fullName evidence="1">Uncharacterized protein</fullName>
    </submittedName>
</protein>
<dbReference type="Proteomes" id="UP000324800">
    <property type="component" value="Unassembled WGS sequence"/>
</dbReference>
<evidence type="ECO:0000313" key="2">
    <source>
        <dbReference type="Proteomes" id="UP000324800"/>
    </source>
</evidence>
<reference evidence="1 2" key="1">
    <citation type="submission" date="2019-03" db="EMBL/GenBank/DDBJ databases">
        <title>Single cell metagenomics reveals metabolic interactions within the superorganism composed of flagellate Streblomastix strix and complex community of Bacteroidetes bacteria on its surface.</title>
        <authorList>
            <person name="Treitli S.C."/>
            <person name="Kolisko M."/>
            <person name="Husnik F."/>
            <person name="Keeling P."/>
            <person name="Hampl V."/>
        </authorList>
    </citation>
    <scope>NUCLEOTIDE SEQUENCE [LARGE SCALE GENOMIC DNA]</scope>
    <source>
        <strain evidence="1">ST1C</strain>
    </source>
</reference>
<proteinExistence type="predicted"/>
<name>A0A5J4VB09_9EUKA</name>
<comment type="caution">
    <text evidence="1">The sequence shown here is derived from an EMBL/GenBank/DDBJ whole genome shotgun (WGS) entry which is preliminary data.</text>
</comment>
<organism evidence="1 2">
    <name type="scientific">Streblomastix strix</name>
    <dbReference type="NCBI Taxonomy" id="222440"/>
    <lineage>
        <taxon>Eukaryota</taxon>
        <taxon>Metamonada</taxon>
        <taxon>Preaxostyla</taxon>
        <taxon>Oxymonadida</taxon>
        <taxon>Streblomastigidae</taxon>
        <taxon>Streblomastix</taxon>
    </lineage>
</organism>
<sequence>MNSLQIEIQKLGKIDSKNDSAVVASLQNISQQIGSASALDLMNIQNSILIPILVDSIAGTQFPKEKATIALNILAAIVNWEKKEPPTLNMANIVKILSEMLEMRT</sequence>
<dbReference type="AlphaFoldDB" id="A0A5J4VB09"/>
<gene>
    <name evidence="1" type="ORF">EZS28_024782</name>
</gene>
<dbReference type="EMBL" id="SNRW01008328">
    <property type="protein sequence ID" value="KAA6379693.1"/>
    <property type="molecule type" value="Genomic_DNA"/>
</dbReference>
<accession>A0A5J4VB09</accession>